<dbReference type="SUPFAM" id="SSF56112">
    <property type="entry name" value="Protein kinase-like (PK-like)"/>
    <property type="match status" value="1"/>
</dbReference>
<evidence type="ECO:0000256" key="5">
    <source>
        <dbReference type="SAM" id="Coils"/>
    </source>
</evidence>
<keyword evidence="7" id="KW-0812">Transmembrane</keyword>
<dbReference type="PANTHER" id="PTHR43289:SF34">
    <property type="entry name" value="SERINE_THREONINE-PROTEIN KINASE YBDM-RELATED"/>
    <property type="match status" value="1"/>
</dbReference>
<dbReference type="GO" id="GO:0004674">
    <property type="term" value="F:protein serine/threonine kinase activity"/>
    <property type="evidence" value="ECO:0007669"/>
    <property type="project" value="UniProtKB-EC"/>
</dbReference>
<keyword evidence="5" id="KW-0175">Coiled coil</keyword>
<dbReference type="GO" id="GO:0005524">
    <property type="term" value="F:ATP binding"/>
    <property type="evidence" value="ECO:0007669"/>
    <property type="project" value="UniProtKB-UniRule"/>
</dbReference>
<dbReference type="SMART" id="SM00220">
    <property type="entry name" value="S_TKc"/>
    <property type="match status" value="1"/>
</dbReference>
<reference evidence="9" key="1">
    <citation type="submission" date="2019-11" db="EMBL/GenBank/DDBJ databases">
        <authorList>
            <person name="Feng L."/>
        </authorList>
    </citation>
    <scope>NUCLEOTIDE SEQUENCE</scope>
    <source>
        <strain evidence="9">AMuciniphilaLFYP55</strain>
    </source>
</reference>
<dbReference type="Gene3D" id="3.30.200.20">
    <property type="entry name" value="Phosphorylase Kinase, domain 1"/>
    <property type="match status" value="1"/>
</dbReference>
<dbReference type="Gene3D" id="1.10.510.10">
    <property type="entry name" value="Transferase(Phosphotransferase) domain 1"/>
    <property type="match status" value="1"/>
</dbReference>
<keyword evidence="4" id="KW-0067">ATP-binding</keyword>
<evidence type="ECO:0000256" key="4">
    <source>
        <dbReference type="ARBA" id="ARBA00022840"/>
    </source>
</evidence>
<evidence type="ECO:0000256" key="2">
    <source>
        <dbReference type="ARBA" id="ARBA00022741"/>
    </source>
</evidence>
<evidence type="ECO:0000256" key="6">
    <source>
        <dbReference type="SAM" id="MobiDB-lite"/>
    </source>
</evidence>
<gene>
    <name evidence="9" type="primary">pknL_1</name>
    <name evidence="9" type="ORF">AMLFYP55_02429</name>
</gene>
<proteinExistence type="predicted"/>
<feature type="transmembrane region" description="Helical" evidence="7">
    <location>
        <begin position="337"/>
        <end position="359"/>
    </location>
</feature>
<dbReference type="RefSeq" id="WP_022397645.1">
    <property type="nucleotide sequence ID" value="NZ_CACRSS010000004.1"/>
</dbReference>
<name>A0A6N2T2L4_9BACT</name>
<dbReference type="InterPro" id="IPR017441">
    <property type="entry name" value="Protein_kinase_ATP_BS"/>
</dbReference>
<keyword evidence="2" id="KW-0547">Nucleotide-binding</keyword>
<dbReference type="OrthoDB" id="6111975at2"/>
<dbReference type="PROSITE" id="PS00107">
    <property type="entry name" value="PROTEIN_KINASE_ATP"/>
    <property type="match status" value="1"/>
</dbReference>
<keyword evidence="3 9" id="KW-0418">Kinase</keyword>
<dbReference type="Pfam" id="PF00069">
    <property type="entry name" value="Pkinase"/>
    <property type="match status" value="1"/>
</dbReference>
<feature type="compositionally biased region" description="Low complexity" evidence="6">
    <location>
        <begin position="375"/>
        <end position="386"/>
    </location>
</feature>
<keyword evidence="1 9" id="KW-0808">Transferase</keyword>
<dbReference type="PROSITE" id="PS50011">
    <property type="entry name" value="PROTEIN_KINASE_DOM"/>
    <property type="match status" value="1"/>
</dbReference>
<evidence type="ECO:0000256" key="3">
    <source>
        <dbReference type="ARBA" id="ARBA00022777"/>
    </source>
</evidence>
<dbReference type="InterPro" id="IPR011009">
    <property type="entry name" value="Kinase-like_dom_sf"/>
</dbReference>
<protein>
    <submittedName>
        <fullName evidence="9">Serine/threonine-protein kinase PknL</fullName>
        <ecNumber evidence="9">2.7.11.1</ecNumber>
    </submittedName>
</protein>
<dbReference type="EMBL" id="CACRSS010000004">
    <property type="protein sequence ID" value="VYT00074.1"/>
    <property type="molecule type" value="Genomic_DNA"/>
</dbReference>
<dbReference type="EC" id="2.7.11.1" evidence="9"/>
<dbReference type="AlphaFoldDB" id="A0A6N2T2L4"/>
<dbReference type="PANTHER" id="PTHR43289">
    <property type="entry name" value="MITOGEN-ACTIVATED PROTEIN KINASE KINASE KINASE 20-RELATED"/>
    <property type="match status" value="1"/>
</dbReference>
<evidence type="ECO:0000256" key="7">
    <source>
        <dbReference type="SAM" id="Phobius"/>
    </source>
</evidence>
<keyword evidence="7" id="KW-0472">Membrane</keyword>
<dbReference type="InterPro" id="IPR000719">
    <property type="entry name" value="Prot_kinase_dom"/>
</dbReference>
<feature type="domain" description="Protein kinase" evidence="8">
    <location>
        <begin position="47"/>
        <end position="305"/>
    </location>
</feature>
<organism evidence="9">
    <name type="scientific">Akkermansia muciniphila</name>
    <dbReference type="NCBI Taxonomy" id="239935"/>
    <lineage>
        <taxon>Bacteria</taxon>
        <taxon>Pseudomonadati</taxon>
        <taxon>Verrucomicrobiota</taxon>
        <taxon>Verrucomicrobiia</taxon>
        <taxon>Verrucomicrobiales</taxon>
        <taxon>Akkermansiaceae</taxon>
        <taxon>Akkermansia</taxon>
    </lineage>
</organism>
<dbReference type="GeneID" id="84024526"/>
<evidence type="ECO:0000259" key="8">
    <source>
        <dbReference type="PROSITE" id="PS50011"/>
    </source>
</evidence>
<evidence type="ECO:0000313" key="9">
    <source>
        <dbReference type="EMBL" id="VYT00074.1"/>
    </source>
</evidence>
<feature type="region of interest" description="Disordered" evidence="6">
    <location>
        <begin position="364"/>
        <end position="386"/>
    </location>
</feature>
<accession>A0A6N2T2L4</accession>
<dbReference type="CDD" id="cd14014">
    <property type="entry name" value="STKc_PknB_like"/>
    <property type="match status" value="1"/>
</dbReference>
<evidence type="ECO:0000256" key="1">
    <source>
        <dbReference type="ARBA" id="ARBA00022679"/>
    </source>
</evidence>
<sequence length="862" mass="96361">MNPQQDNIVHCPECGQAMDVSQLPPYANAICPGCQALTRVKTRMGPYRITGKLGKGGMSVVYRAEDSVLGREVALKVLNDTYAGDALRSERFEREAQIMARVSHENLVQIYAVGRDQGLFYIAMELVEGSGLDALITAEERVPEDKVLRLTLDIVRGLDAAWNAGLMHRDIKPANVLQSPDGVAKIVDFGLSLLHSESDVEREIWVTPYYAAPETLLRGEEDFRTDMYALGATMYHLLVGAPPRVDASQSSDVLLETKKNLPRLEQVVNDVSPMTCFIVDRLMAFDREDRFSSYPELMDAVEQALEEYTLAMQESGLTWSERRAAEARRVRRRKCRIIVISSVASVVALGLGIWGWAAWQKGRGASPGTPPPALTPTAGTGTTPEDTAAAESRLERSIRFGKLFNEAQESLNRGDLVKAAAMFGDLADQPDCPLSTSLWAGLNQVLCMWTRGQFPEGVERLEELSRKVEACKDPAELERSRDVGNLVMYLSSGDWSSRMPGLRSNSDLAVHYYVGMALKSWYFAGKWPEYGVFLDKVAADAADDRDRNVRELASAWLNNLKRYTDQYERLKRLQDMPEKTVAEVEAKRSAADFLREQMMIGEVSAMPPAYAALEGMLDHLRMQYQTARDWEAAEAVKMAERKKEEERQKALEEEKKKETLLAAQSRSYEDVCREAADVMKKTGDFEKASAVYGGAEKVISSPAVKARLSVRREMTDQMLPLFTRMEKILPALLEKKPGKPLVLKDGSKVRLTGMKGHLLTVEPQDSREGSDAYQVSWNELPFNSLYALARECRQKQPAEFSPLADAYSKPLLIFGSLTETISPAQQENALLQMDRAFIEKWNLWMSGLDAEETPPEDGEESD</sequence>
<keyword evidence="7" id="KW-1133">Transmembrane helix</keyword>
<feature type="coiled-coil region" evidence="5">
    <location>
        <begin position="633"/>
        <end position="663"/>
    </location>
</feature>